<dbReference type="InterPro" id="IPR027417">
    <property type="entry name" value="P-loop_NTPase"/>
</dbReference>
<accession>A0ABY5LW37</accession>
<keyword evidence="3" id="KW-1185">Reference proteome</keyword>
<name>A0ABY5LW37_9CYAN</name>
<dbReference type="CDD" id="cd02042">
    <property type="entry name" value="ParAB_family"/>
    <property type="match status" value="1"/>
</dbReference>
<evidence type="ECO:0000313" key="3">
    <source>
        <dbReference type="Proteomes" id="UP001057561"/>
    </source>
</evidence>
<reference evidence="2" key="1">
    <citation type="submission" date="2022-06" db="EMBL/GenBank/DDBJ databases">
        <title>Nostosin G and Spiroidesin B from the Cyanobacterium Dolichospermum sp. NIES-1697.</title>
        <authorList>
            <person name="Phan C.-S."/>
            <person name="Mehjabin J.J."/>
            <person name="Anas A.R.J."/>
            <person name="Hayasaka M."/>
            <person name="Onoki R."/>
            <person name="Wang J."/>
            <person name="Umezawa T."/>
            <person name="Washio K."/>
            <person name="Morikawa M."/>
            <person name="Okino T."/>
        </authorList>
    </citation>
    <scope>NUCLEOTIDE SEQUENCE</scope>
    <source>
        <strain evidence="2">NIES-1697</strain>
    </source>
</reference>
<dbReference type="PANTHER" id="PTHR13696">
    <property type="entry name" value="P-LOOP CONTAINING NUCLEOSIDE TRIPHOSPHATE HYDROLASE"/>
    <property type="match status" value="1"/>
</dbReference>
<dbReference type="InterPro" id="IPR025669">
    <property type="entry name" value="AAA_dom"/>
</dbReference>
<dbReference type="InterPro" id="IPR050678">
    <property type="entry name" value="DNA_Partitioning_ATPase"/>
</dbReference>
<protein>
    <submittedName>
        <fullName evidence="2">ParA family protein</fullName>
    </submittedName>
</protein>
<gene>
    <name evidence="2" type="ORF">NG743_23480</name>
</gene>
<dbReference type="SUPFAM" id="SSF52540">
    <property type="entry name" value="P-loop containing nucleoside triphosphate hydrolases"/>
    <property type="match status" value="1"/>
</dbReference>
<dbReference type="Pfam" id="PF13614">
    <property type="entry name" value="AAA_31"/>
    <property type="match status" value="1"/>
</dbReference>
<evidence type="ECO:0000259" key="1">
    <source>
        <dbReference type="Pfam" id="PF13614"/>
    </source>
</evidence>
<proteinExistence type="predicted"/>
<sequence>MAVSKSVIAFINQKGGCSKSTSAVHLAYWLSLKGHKVRLLDADAQRSSSVWLSLKKL</sequence>
<evidence type="ECO:0000313" key="2">
    <source>
        <dbReference type="EMBL" id="UUO14937.1"/>
    </source>
</evidence>
<dbReference type="Proteomes" id="UP001057561">
    <property type="component" value="Chromosome"/>
</dbReference>
<organism evidence="2 3">
    <name type="scientific">Dolichospermum heterosporum TAC447</name>
    <dbReference type="NCBI Taxonomy" id="747523"/>
    <lineage>
        <taxon>Bacteria</taxon>
        <taxon>Bacillati</taxon>
        <taxon>Cyanobacteriota</taxon>
        <taxon>Cyanophyceae</taxon>
        <taxon>Nostocales</taxon>
        <taxon>Aphanizomenonaceae</taxon>
        <taxon>Dolichospermum</taxon>
        <taxon>Dolichospermum heterosporum</taxon>
    </lineage>
</organism>
<dbReference type="RefSeq" id="WP_257121009.1">
    <property type="nucleotide sequence ID" value="NZ_CP099464.1"/>
</dbReference>
<dbReference type="EMBL" id="CP099464">
    <property type="protein sequence ID" value="UUO14937.1"/>
    <property type="molecule type" value="Genomic_DNA"/>
</dbReference>
<dbReference type="Gene3D" id="3.40.50.300">
    <property type="entry name" value="P-loop containing nucleotide triphosphate hydrolases"/>
    <property type="match status" value="1"/>
</dbReference>
<feature type="domain" description="AAA" evidence="1">
    <location>
        <begin position="6"/>
        <end position="54"/>
    </location>
</feature>
<dbReference type="PANTHER" id="PTHR13696:SF96">
    <property type="entry name" value="COBQ_COBB_MIND_PARA NUCLEOTIDE BINDING DOMAIN-CONTAINING PROTEIN"/>
    <property type="match status" value="1"/>
</dbReference>